<accession>A0A919YN10</accession>
<reference evidence="1" key="1">
    <citation type="submission" date="2021-03" db="EMBL/GenBank/DDBJ databases">
        <title>Antimicrobial resistance genes in bacteria isolated from Japanese honey, and their potential for conferring macrolide and lincosamide resistance in the American foulbrood pathogen Paenibacillus larvae.</title>
        <authorList>
            <person name="Okamoto M."/>
            <person name="Kumagai M."/>
            <person name="Kanamori H."/>
            <person name="Takamatsu D."/>
        </authorList>
    </citation>
    <scope>NUCLEOTIDE SEQUENCE</scope>
    <source>
        <strain evidence="1">J40TS1</strain>
    </source>
</reference>
<dbReference type="Pfam" id="PF13797">
    <property type="entry name" value="Post_transc_reg"/>
    <property type="match status" value="1"/>
</dbReference>
<name>A0A919YN10_9BACL</name>
<comment type="caution">
    <text evidence="1">The sequence shown here is derived from an EMBL/GenBank/DDBJ whole genome shotgun (WGS) entry which is preliminary data.</text>
</comment>
<dbReference type="Proteomes" id="UP000683139">
    <property type="component" value="Unassembled WGS sequence"/>
</dbReference>
<dbReference type="InterPro" id="IPR025716">
    <property type="entry name" value="Post-transcriptional_regulator"/>
</dbReference>
<dbReference type="AlphaFoldDB" id="A0A919YN10"/>
<organism evidence="1 2">
    <name type="scientific">Paenibacillus montaniterrae</name>
    <dbReference type="NCBI Taxonomy" id="429341"/>
    <lineage>
        <taxon>Bacteria</taxon>
        <taxon>Bacillati</taxon>
        <taxon>Bacillota</taxon>
        <taxon>Bacilli</taxon>
        <taxon>Bacillales</taxon>
        <taxon>Paenibacillaceae</taxon>
        <taxon>Paenibacillus</taxon>
    </lineage>
</organism>
<gene>
    <name evidence="1" type="ORF">J40TS1_25300</name>
</gene>
<evidence type="ECO:0000313" key="1">
    <source>
        <dbReference type="EMBL" id="GIP16888.1"/>
    </source>
</evidence>
<protein>
    <submittedName>
        <fullName evidence="1">Uncharacterized protein</fullName>
    </submittedName>
</protein>
<dbReference type="EMBL" id="BOSE01000004">
    <property type="protein sequence ID" value="GIP16888.1"/>
    <property type="molecule type" value="Genomic_DNA"/>
</dbReference>
<sequence>MSSIEWDSMIKELCESKAEEFKLLGYDHVEAAEVWGCVSSKYVKHGKPQLHQLVSDILSLKPNQFMNYLMLNAYKGNSF</sequence>
<proteinExistence type="predicted"/>
<dbReference type="RefSeq" id="WP_246563490.1">
    <property type="nucleotide sequence ID" value="NZ_BOSE01000004.1"/>
</dbReference>
<keyword evidence="2" id="KW-1185">Reference proteome</keyword>
<evidence type="ECO:0000313" key="2">
    <source>
        <dbReference type="Proteomes" id="UP000683139"/>
    </source>
</evidence>